<dbReference type="PANTHER" id="PTHR34386:SF1">
    <property type="entry name" value="GLUTAREDOXIN-LIKE PROTEIN NRDH"/>
    <property type="match status" value="1"/>
</dbReference>
<gene>
    <name evidence="3" type="ordered locus">HCH_04220</name>
</gene>
<evidence type="ECO:0000313" key="3">
    <source>
        <dbReference type="EMBL" id="ABC30927.1"/>
    </source>
</evidence>
<evidence type="ECO:0000259" key="2">
    <source>
        <dbReference type="Pfam" id="PF00462"/>
    </source>
</evidence>
<feature type="domain" description="Glutaredoxin" evidence="2">
    <location>
        <begin position="41"/>
        <end position="97"/>
    </location>
</feature>
<dbReference type="GO" id="GO:0045454">
    <property type="term" value="P:cell redox homeostasis"/>
    <property type="evidence" value="ECO:0007669"/>
    <property type="project" value="TreeGrafter"/>
</dbReference>
<dbReference type="GO" id="GO:0009055">
    <property type="term" value="F:electron transfer activity"/>
    <property type="evidence" value="ECO:0007669"/>
    <property type="project" value="TreeGrafter"/>
</dbReference>
<dbReference type="OrthoDB" id="8991911at2"/>
<accession>Q2SEJ7</accession>
<dbReference type="Gene3D" id="3.40.30.10">
    <property type="entry name" value="Glutaredoxin"/>
    <property type="match status" value="2"/>
</dbReference>
<keyword evidence="4" id="KW-1185">Reference proteome</keyword>
<dbReference type="InterPro" id="IPR002109">
    <property type="entry name" value="Glutaredoxin"/>
</dbReference>
<dbReference type="Pfam" id="PF00462">
    <property type="entry name" value="Glutaredoxin"/>
    <property type="match status" value="2"/>
</dbReference>
<dbReference type="STRING" id="349521.HCH_04220"/>
<proteinExistence type="predicted"/>
<organism evidence="3 4">
    <name type="scientific">Hahella chejuensis (strain KCTC 2396)</name>
    <dbReference type="NCBI Taxonomy" id="349521"/>
    <lineage>
        <taxon>Bacteria</taxon>
        <taxon>Pseudomonadati</taxon>
        <taxon>Pseudomonadota</taxon>
        <taxon>Gammaproteobacteria</taxon>
        <taxon>Oceanospirillales</taxon>
        <taxon>Hahellaceae</taxon>
        <taxon>Hahella</taxon>
    </lineage>
</organism>
<dbReference type="PANTHER" id="PTHR34386">
    <property type="entry name" value="GLUTAREDOXIN"/>
    <property type="match status" value="1"/>
</dbReference>
<dbReference type="KEGG" id="hch:HCH_04220"/>
<dbReference type="HOGENOM" id="CLU_1265883_0_0_6"/>
<dbReference type="PROSITE" id="PS51354">
    <property type="entry name" value="GLUTAREDOXIN_2"/>
    <property type="match status" value="2"/>
</dbReference>
<name>Q2SEJ7_HAHCH</name>
<dbReference type="RefSeq" id="WP_011397994.1">
    <property type="nucleotide sequence ID" value="NC_007645.1"/>
</dbReference>
<evidence type="ECO:0000313" key="4">
    <source>
        <dbReference type="Proteomes" id="UP000000238"/>
    </source>
</evidence>
<dbReference type="eggNOG" id="COG0695">
    <property type="taxonomic scope" value="Bacteria"/>
</dbReference>
<sequence length="213" mass="23927">MKKLFVLAVIAGLIYQFKPEWIPFTQPEGAYHADGSPRTLLFTFSDCKQPCAKVKNELERRGAAFEEVVVDANAENRQLWDSFSPYNSFPLLIVGKERAYGDMSIEVATTLALNYGDGLLTSEERGLTSSHFNPDGSPRVVMYSADWCPYCKKLRGAFRDDGMAFQEIDVEKARNKEQLIRTLGISGYPVTYVGYRRVVGDDIKAIKKALASY</sequence>
<protein>
    <submittedName>
        <fullName evidence="3">Glutaredoxin and related protein</fullName>
    </submittedName>
</protein>
<reference evidence="3 4" key="1">
    <citation type="journal article" date="2005" name="Nucleic Acids Res.">
        <title>Genomic blueprint of Hahella chejuensis, a marine microbe producing an algicidal agent.</title>
        <authorList>
            <person name="Jeong H."/>
            <person name="Yim J.H."/>
            <person name="Lee C."/>
            <person name="Choi S.-H."/>
            <person name="Park Y.K."/>
            <person name="Yoon S.H."/>
            <person name="Hur C.-G."/>
            <person name="Kang H.-Y."/>
            <person name="Kim D."/>
            <person name="Lee H.H."/>
            <person name="Park K.H."/>
            <person name="Park S.-H."/>
            <person name="Park H.-S."/>
            <person name="Lee H.K."/>
            <person name="Oh T.K."/>
            <person name="Kim J.F."/>
        </authorList>
    </citation>
    <scope>NUCLEOTIDE SEQUENCE [LARGE SCALE GENOMIC DNA]</scope>
    <source>
        <strain evidence="3 4">KCTC 2396</strain>
    </source>
</reference>
<keyword evidence="1" id="KW-0676">Redox-active center</keyword>
<dbReference type="CDD" id="cd02976">
    <property type="entry name" value="NrdH"/>
    <property type="match status" value="1"/>
</dbReference>
<dbReference type="SUPFAM" id="SSF52833">
    <property type="entry name" value="Thioredoxin-like"/>
    <property type="match status" value="2"/>
</dbReference>
<dbReference type="Proteomes" id="UP000000238">
    <property type="component" value="Chromosome"/>
</dbReference>
<dbReference type="InterPro" id="IPR036249">
    <property type="entry name" value="Thioredoxin-like_sf"/>
</dbReference>
<dbReference type="InterPro" id="IPR051548">
    <property type="entry name" value="Grx-like_ET"/>
</dbReference>
<dbReference type="EMBL" id="CP000155">
    <property type="protein sequence ID" value="ABC30927.1"/>
    <property type="molecule type" value="Genomic_DNA"/>
</dbReference>
<feature type="domain" description="Glutaredoxin" evidence="2">
    <location>
        <begin position="140"/>
        <end position="194"/>
    </location>
</feature>
<dbReference type="PROSITE" id="PS00194">
    <property type="entry name" value="THIOREDOXIN_1"/>
    <property type="match status" value="1"/>
</dbReference>
<evidence type="ECO:0000256" key="1">
    <source>
        <dbReference type="ARBA" id="ARBA00023284"/>
    </source>
</evidence>
<dbReference type="InterPro" id="IPR017937">
    <property type="entry name" value="Thioredoxin_CS"/>
</dbReference>
<dbReference type="AlphaFoldDB" id="Q2SEJ7"/>